<keyword evidence="3" id="KW-1185">Reference proteome</keyword>
<evidence type="ECO:0000259" key="1">
    <source>
        <dbReference type="SMART" id="SM00849"/>
    </source>
</evidence>
<evidence type="ECO:0000313" key="2">
    <source>
        <dbReference type="EMBL" id="EFV11801.1"/>
    </source>
</evidence>
<comment type="caution">
    <text evidence="2">The sequence shown here is derived from an EMBL/GenBank/DDBJ whole genome shotgun (WGS) entry which is preliminary data.</text>
</comment>
<evidence type="ECO:0000313" key="3">
    <source>
        <dbReference type="Proteomes" id="UP000004816"/>
    </source>
</evidence>
<dbReference type="Pfam" id="PF00753">
    <property type="entry name" value="Lactamase_B"/>
    <property type="match status" value="1"/>
</dbReference>
<dbReference type="InterPro" id="IPR036866">
    <property type="entry name" value="RibonucZ/Hydroxyglut_hydro"/>
</dbReference>
<accession>E5XUW5</accession>
<dbReference type="CDD" id="cd07721">
    <property type="entry name" value="yflN-like_MBL-fold"/>
    <property type="match status" value="1"/>
</dbReference>
<dbReference type="RefSeq" id="WP_007472174.1">
    <property type="nucleotide sequence ID" value="NZ_KI391953.1"/>
</dbReference>
<dbReference type="AlphaFoldDB" id="E5XUW5"/>
<dbReference type="InterPro" id="IPR050855">
    <property type="entry name" value="NDM-1-like"/>
</dbReference>
<gene>
    <name evidence="2" type="ORF">HMPREF9336_03287</name>
</gene>
<dbReference type="SUPFAM" id="SSF56281">
    <property type="entry name" value="Metallo-hydrolase/oxidoreductase"/>
    <property type="match status" value="1"/>
</dbReference>
<organism evidence="2 3">
    <name type="scientific">Segniliparus rugosus (strain ATCC BAA-974 / DSM 45345 / CCUG 50838 / CIP 108380 / JCM 13579 / CDC 945)</name>
    <dbReference type="NCBI Taxonomy" id="679197"/>
    <lineage>
        <taxon>Bacteria</taxon>
        <taxon>Bacillati</taxon>
        <taxon>Actinomycetota</taxon>
        <taxon>Actinomycetes</taxon>
        <taxon>Mycobacteriales</taxon>
        <taxon>Segniliparaceae</taxon>
        <taxon>Segniliparus</taxon>
    </lineage>
</organism>
<name>E5XUW5_SEGRC</name>
<dbReference type="Gene3D" id="3.60.15.10">
    <property type="entry name" value="Ribonuclease Z/Hydroxyacylglutathione hydrolase-like"/>
    <property type="match status" value="1"/>
</dbReference>
<dbReference type="EMBL" id="ACZI02000001">
    <property type="protein sequence ID" value="EFV11801.1"/>
    <property type="molecule type" value="Genomic_DNA"/>
</dbReference>
<dbReference type="STRING" id="679197.HMPREF9336_03287"/>
<dbReference type="SMART" id="SM00849">
    <property type="entry name" value="Lactamase_B"/>
    <property type="match status" value="1"/>
</dbReference>
<dbReference type="Proteomes" id="UP000004816">
    <property type="component" value="Unassembled WGS sequence"/>
</dbReference>
<feature type="domain" description="Metallo-beta-lactamase" evidence="1">
    <location>
        <begin position="16"/>
        <end position="205"/>
    </location>
</feature>
<proteinExistence type="predicted"/>
<dbReference type="InterPro" id="IPR001279">
    <property type="entry name" value="Metallo-B-lactamas"/>
</dbReference>
<sequence length="224" mass="23921">METVELTPNLTMLRVNGWQMYLWSDGESRTLVDTGPPGSGEAVRRACPGLDRIILTHGHIDHCGSSAELREWSGAPVLAGQQDAAAIRGEAALAPPVFEDWERQLHAQVASDLPPLAPPSPVDEELRGGETLDFGGGAEIIATPGHTEGSIAIYLPRHRVLLTGDTIAQHNGEIILGVFNQDRARTIASCKLLSELDVDIACFGHGDPLLSDASARLRRTAAAL</sequence>
<dbReference type="PANTHER" id="PTHR42951">
    <property type="entry name" value="METALLO-BETA-LACTAMASE DOMAIN-CONTAINING"/>
    <property type="match status" value="1"/>
</dbReference>
<dbReference type="HOGENOM" id="CLU_030571_2_4_11"/>
<reference evidence="2 3" key="1">
    <citation type="journal article" date="2011" name="Stand. Genomic Sci.">
        <title>High quality draft genome sequence of Segniliparus rugosus CDC 945(T)= (ATCC BAA-974(T)).</title>
        <authorList>
            <person name="Earl A.M."/>
            <person name="Desjardins C.A."/>
            <person name="Fitzgerald M.G."/>
            <person name="Arachchi H.M."/>
            <person name="Zeng Q."/>
            <person name="Mehta T."/>
            <person name="Griggs A."/>
            <person name="Birren B.W."/>
            <person name="Toney N.C."/>
            <person name="Carr J."/>
            <person name="Posey J."/>
            <person name="Butler W.R."/>
        </authorList>
    </citation>
    <scope>NUCLEOTIDE SEQUENCE [LARGE SCALE GENOMIC DNA]</scope>
    <source>
        <strain evidence="3">ATCC BAA-974 / DSM 45345 / CCUG 50838 / CIP 108380 / JCM 13579 / CDC 945</strain>
    </source>
</reference>
<protein>
    <recommendedName>
        <fullName evidence="1">Metallo-beta-lactamase domain-containing protein</fullName>
    </recommendedName>
</protein>
<dbReference type="eggNOG" id="COG0491">
    <property type="taxonomic scope" value="Bacteria"/>
</dbReference>